<dbReference type="InterPro" id="IPR003029">
    <property type="entry name" value="S1_domain"/>
</dbReference>
<evidence type="ECO:0000256" key="1">
    <source>
        <dbReference type="ARBA" id="ARBA00001946"/>
    </source>
</evidence>
<dbReference type="Gene3D" id="2.40.50.140">
    <property type="entry name" value="Nucleic acid-binding proteins"/>
    <property type="match status" value="1"/>
</dbReference>
<evidence type="ECO:0000256" key="5">
    <source>
        <dbReference type="ARBA" id="ARBA00022884"/>
    </source>
</evidence>
<dbReference type="KEGG" id="aaut:ACETAC_08180"/>
<dbReference type="PANTHER" id="PTHR30001:SF0">
    <property type="entry name" value="RIBONUCLEASE G"/>
    <property type="match status" value="1"/>
</dbReference>
<dbReference type="Pfam" id="PF10150">
    <property type="entry name" value="RNase_E_G"/>
    <property type="match status" value="1"/>
</dbReference>
<proteinExistence type="predicted"/>
<protein>
    <submittedName>
        <fullName evidence="7">Rne/Rng family ribonuclease</fullName>
    </submittedName>
</protein>
<dbReference type="Proteomes" id="UP000671913">
    <property type="component" value="Chromosome"/>
</dbReference>
<dbReference type="InterPro" id="IPR004659">
    <property type="entry name" value="RNase_E/G"/>
</dbReference>
<dbReference type="GO" id="GO:0003723">
    <property type="term" value="F:RNA binding"/>
    <property type="evidence" value="ECO:0007669"/>
    <property type="project" value="UniProtKB-KW"/>
</dbReference>
<evidence type="ECO:0000256" key="3">
    <source>
        <dbReference type="ARBA" id="ARBA00022801"/>
    </source>
</evidence>
<evidence type="ECO:0000256" key="2">
    <source>
        <dbReference type="ARBA" id="ARBA00022723"/>
    </source>
</evidence>
<dbReference type="Gene3D" id="3.40.1260.20">
    <property type="entry name" value="Ribonuclease E, catalytic domain"/>
    <property type="match status" value="1"/>
</dbReference>
<dbReference type="PROSITE" id="PS50126">
    <property type="entry name" value="S1"/>
    <property type="match status" value="1"/>
</dbReference>
<evidence type="ECO:0000256" key="4">
    <source>
        <dbReference type="ARBA" id="ARBA00022842"/>
    </source>
</evidence>
<dbReference type="AlphaFoldDB" id="A0A975AUU4"/>
<dbReference type="GO" id="GO:0016787">
    <property type="term" value="F:hydrolase activity"/>
    <property type="evidence" value="ECO:0007669"/>
    <property type="project" value="UniProtKB-KW"/>
</dbReference>
<evidence type="ECO:0000313" key="8">
    <source>
        <dbReference type="Proteomes" id="UP000671913"/>
    </source>
</evidence>
<dbReference type="EMBL" id="CP060096">
    <property type="protein sequence ID" value="QSZ26849.1"/>
    <property type="molecule type" value="Genomic_DNA"/>
</dbReference>
<keyword evidence="5" id="KW-0694">RNA-binding</keyword>
<dbReference type="PANTHER" id="PTHR30001">
    <property type="entry name" value="RIBONUCLEASE"/>
    <property type="match status" value="1"/>
</dbReference>
<dbReference type="InterPro" id="IPR012340">
    <property type="entry name" value="NA-bd_OB-fold"/>
</dbReference>
<dbReference type="GO" id="GO:0006364">
    <property type="term" value="P:rRNA processing"/>
    <property type="evidence" value="ECO:0007669"/>
    <property type="project" value="TreeGrafter"/>
</dbReference>
<dbReference type="CDD" id="cd04453">
    <property type="entry name" value="S1_RNase_E"/>
    <property type="match status" value="1"/>
</dbReference>
<reference evidence="7" key="1">
    <citation type="submission" date="2020-08" db="EMBL/GenBank/DDBJ databases">
        <title>Genomic insights into the carbon and energy metabolism of the first obligate autotrophic acetogenic bacterium Aceticella autotrophica gen. nov., sp. nov.</title>
        <authorList>
            <person name="Toshchakov S.V."/>
            <person name="Elcheninov A.G."/>
            <person name="Kublanov I.V."/>
            <person name="Frolov E.N."/>
            <person name="Lebedinsky A.V."/>
        </authorList>
    </citation>
    <scope>NUCLEOTIDE SEQUENCE</scope>
    <source>
        <strain evidence="7">3443-3Ac</strain>
    </source>
</reference>
<dbReference type="RefSeq" id="WP_284679539.1">
    <property type="nucleotide sequence ID" value="NZ_CP060096.1"/>
</dbReference>
<dbReference type="NCBIfam" id="TIGR00757">
    <property type="entry name" value="RNaseEG"/>
    <property type="match status" value="1"/>
</dbReference>
<dbReference type="SUPFAM" id="SSF50249">
    <property type="entry name" value="Nucleic acid-binding proteins"/>
    <property type="match status" value="1"/>
</dbReference>
<evidence type="ECO:0000259" key="6">
    <source>
        <dbReference type="PROSITE" id="PS50126"/>
    </source>
</evidence>
<dbReference type="GO" id="GO:0005737">
    <property type="term" value="C:cytoplasm"/>
    <property type="evidence" value="ECO:0007669"/>
    <property type="project" value="TreeGrafter"/>
</dbReference>
<accession>A0A975AUU4</accession>
<keyword evidence="2" id="KW-0479">Metal-binding</keyword>
<keyword evidence="4" id="KW-0460">Magnesium</keyword>
<feature type="domain" description="S1 motif" evidence="6">
    <location>
        <begin position="38"/>
        <end position="120"/>
    </location>
</feature>
<dbReference type="GO" id="GO:0004540">
    <property type="term" value="F:RNA nuclease activity"/>
    <property type="evidence" value="ECO:0007669"/>
    <property type="project" value="InterPro"/>
</dbReference>
<evidence type="ECO:0000313" key="7">
    <source>
        <dbReference type="EMBL" id="QSZ26849.1"/>
    </source>
</evidence>
<gene>
    <name evidence="7" type="ORF">ACETAC_08180</name>
</gene>
<dbReference type="InterPro" id="IPR019307">
    <property type="entry name" value="RNA-bd_AU-1/RNase_E/G"/>
</dbReference>
<name>A0A975AUU4_9THEO</name>
<organism evidence="7 8">
    <name type="scientific">Aceticella autotrophica</name>
    <dbReference type="NCBI Taxonomy" id="2755338"/>
    <lineage>
        <taxon>Bacteria</taxon>
        <taxon>Bacillati</taxon>
        <taxon>Bacillota</taxon>
        <taxon>Clostridia</taxon>
        <taxon>Thermoanaerobacterales</taxon>
        <taxon>Thermoanaerobacteraceae</taxon>
        <taxon>Aceticella</taxon>
    </lineage>
</organism>
<keyword evidence="8" id="KW-1185">Reference proteome</keyword>
<dbReference type="GO" id="GO:0046872">
    <property type="term" value="F:metal ion binding"/>
    <property type="evidence" value="ECO:0007669"/>
    <property type="project" value="UniProtKB-KW"/>
</dbReference>
<comment type="cofactor">
    <cofactor evidence="1">
        <name>Mg(2+)</name>
        <dbReference type="ChEBI" id="CHEBI:18420"/>
    </cofactor>
</comment>
<sequence>MRRILIDVNEYFNQVAYVDDNILREYHINKKNDKSILGNIYKGKVQNVLKGMQAAFIDIGSEKNVFLFVDDALYIDDIKHDITSITQIIKPGQEIMVQISKEAVGSKSPRATTNISLSGRYMVFMPGLDYIALSHRINDTNEKNRLYEIAREIKPENSGLIMRTAAKGIERENLLKDMNNLLELYGDILKRYKEVSAPALLYEEQNFIIKYIKDMYTMDIDGVIINDEKQYKNILKYIKDKNFKKSIFKYQEGDLISLYGIEKQIDNLLKNKIWLKSGGFLIIDQTEALTVIDVNTGKYIGKSSLEETILKTNMEAAKEIAVQLRLRDIGGIIIIDFIDMKDELDKKKLMDFFAYQLKNDRTKCNILGFTQLGLLEMTRKRVRSQVSTNIITKCPYCKGKGYILSNDWIVYKIKRNIDRICNNTNASKIYIKCNEHINNLIETYKLKELYKISRMVTIIPLIDKITNDSDFIIEYDV</sequence>
<keyword evidence="3" id="KW-0378">Hydrolase</keyword>